<dbReference type="Gene3D" id="3.30.420.10">
    <property type="entry name" value="Ribonuclease H-like superfamily/Ribonuclease H"/>
    <property type="match status" value="1"/>
</dbReference>
<dbReference type="CDD" id="cd06222">
    <property type="entry name" value="RNase_H_like"/>
    <property type="match status" value="1"/>
</dbReference>
<organism evidence="2 3">
    <name type="scientific">Trifolium medium</name>
    <dbReference type="NCBI Taxonomy" id="97028"/>
    <lineage>
        <taxon>Eukaryota</taxon>
        <taxon>Viridiplantae</taxon>
        <taxon>Streptophyta</taxon>
        <taxon>Embryophyta</taxon>
        <taxon>Tracheophyta</taxon>
        <taxon>Spermatophyta</taxon>
        <taxon>Magnoliopsida</taxon>
        <taxon>eudicotyledons</taxon>
        <taxon>Gunneridae</taxon>
        <taxon>Pentapetalae</taxon>
        <taxon>rosids</taxon>
        <taxon>fabids</taxon>
        <taxon>Fabales</taxon>
        <taxon>Fabaceae</taxon>
        <taxon>Papilionoideae</taxon>
        <taxon>50 kb inversion clade</taxon>
        <taxon>NPAAA clade</taxon>
        <taxon>Hologalegina</taxon>
        <taxon>IRL clade</taxon>
        <taxon>Trifolieae</taxon>
        <taxon>Trifolium</taxon>
    </lineage>
</organism>
<dbReference type="InterPro" id="IPR012337">
    <property type="entry name" value="RNaseH-like_sf"/>
</dbReference>
<protein>
    <submittedName>
        <fullName evidence="2">Ribonuclease H protein</fullName>
    </submittedName>
</protein>
<keyword evidence="3" id="KW-1185">Reference proteome</keyword>
<dbReference type="InterPro" id="IPR053151">
    <property type="entry name" value="RNase_H-like"/>
</dbReference>
<reference evidence="2 3" key="1">
    <citation type="journal article" date="2018" name="Front. Plant Sci.">
        <title>Red Clover (Trifolium pratense) and Zigzag Clover (T. medium) - A Picture of Genomic Similarities and Differences.</title>
        <authorList>
            <person name="Dluhosova J."/>
            <person name="Istvanek J."/>
            <person name="Nedelnik J."/>
            <person name="Repkova J."/>
        </authorList>
    </citation>
    <scope>NUCLEOTIDE SEQUENCE [LARGE SCALE GENOMIC DNA]</scope>
    <source>
        <strain evidence="3">cv. 10/8</strain>
        <tissue evidence="2">Leaf</tissue>
    </source>
</reference>
<dbReference type="GO" id="GO:0004523">
    <property type="term" value="F:RNA-DNA hybrid ribonuclease activity"/>
    <property type="evidence" value="ECO:0007669"/>
    <property type="project" value="InterPro"/>
</dbReference>
<dbReference type="Pfam" id="PF13456">
    <property type="entry name" value="RVT_3"/>
    <property type="match status" value="1"/>
</dbReference>
<dbReference type="PANTHER" id="PTHR47723">
    <property type="entry name" value="OS05G0353850 PROTEIN"/>
    <property type="match status" value="1"/>
</dbReference>
<evidence type="ECO:0000313" key="2">
    <source>
        <dbReference type="EMBL" id="MCI20119.1"/>
    </source>
</evidence>
<sequence>MDGAYKEVRVAGCGGVIRDSNGVWRGGFAKNLDICSVYIAELCVVLEGLRYARRLEFNRIELEVDSSVVNQELRQPGYGRPLGGALVMRIRSLLELEWEVVINHSY</sequence>
<comment type="caution">
    <text evidence="2">The sequence shown here is derived from an EMBL/GenBank/DDBJ whole genome shotgun (WGS) entry which is preliminary data.</text>
</comment>
<dbReference type="InterPro" id="IPR036397">
    <property type="entry name" value="RNaseH_sf"/>
</dbReference>
<feature type="domain" description="RNase H type-1" evidence="1">
    <location>
        <begin position="2"/>
        <end position="105"/>
    </location>
</feature>
<feature type="non-terminal residue" evidence="2">
    <location>
        <position position="106"/>
    </location>
</feature>
<dbReference type="EMBL" id="LXQA010118185">
    <property type="protein sequence ID" value="MCI20119.1"/>
    <property type="molecule type" value="Genomic_DNA"/>
</dbReference>
<dbReference type="InterPro" id="IPR002156">
    <property type="entry name" value="RNaseH_domain"/>
</dbReference>
<accession>A0A392Q8E7</accession>
<proteinExistence type="predicted"/>
<dbReference type="InterPro" id="IPR044730">
    <property type="entry name" value="RNase_H-like_dom_plant"/>
</dbReference>
<dbReference type="Proteomes" id="UP000265520">
    <property type="component" value="Unassembled WGS sequence"/>
</dbReference>
<evidence type="ECO:0000259" key="1">
    <source>
        <dbReference type="Pfam" id="PF13456"/>
    </source>
</evidence>
<dbReference type="AlphaFoldDB" id="A0A392Q8E7"/>
<evidence type="ECO:0000313" key="3">
    <source>
        <dbReference type="Proteomes" id="UP000265520"/>
    </source>
</evidence>
<dbReference type="SUPFAM" id="SSF53098">
    <property type="entry name" value="Ribonuclease H-like"/>
    <property type="match status" value="1"/>
</dbReference>
<name>A0A392Q8E7_9FABA</name>
<dbReference type="GO" id="GO:0003676">
    <property type="term" value="F:nucleic acid binding"/>
    <property type="evidence" value="ECO:0007669"/>
    <property type="project" value="InterPro"/>
</dbReference>
<dbReference type="PANTHER" id="PTHR47723:SF13">
    <property type="entry name" value="PUTATIVE-RELATED"/>
    <property type="match status" value="1"/>
</dbReference>